<gene>
    <name evidence="1" type="ORF">RPERSI_LOCUS29914</name>
</gene>
<dbReference type="EMBL" id="CAJVQC010114604">
    <property type="protein sequence ID" value="CAG8836394.1"/>
    <property type="molecule type" value="Genomic_DNA"/>
</dbReference>
<keyword evidence="2" id="KW-1185">Reference proteome</keyword>
<evidence type="ECO:0000313" key="2">
    <source>
        <dbReference type="Proteomes" id="UP000789920"/>
    </source>
</evidence>
<name>A0ACA9SEZ1_9GLOM</name>
<organism evidence="1 2">
    <name type="scientific">Racocetra persica</name>
    <dbReference type="NCBI Taxonomy" id="160502"/>
    <lineage>
        <taxon>Eukaryota</taxon>
        <taxon>Fungi</taxon>
        <taxon>Fungi incertae sedis</taxon>
        <taxon>Mucoromycota</taxon>
        <taxon>Glomeromycotina</taxon>
        <taxon>Glomeromycetes</taxon>
        <taxon>Diversisporales</taxon>
        <taxon>Gigasporaceae</taxon>
        <taxon>Racocetra</taxon>
    </lineage>
</organism>
<accession>A0ACA9SEZ1</accession>
<protein>
    <submittedName>
        <fullName evidence="1">21082_t:CDS:1</fullName>
    </submittedName>
</protein>
<sequence>MEKAELNALDSYFTIEDNQVCLNKGVITDSDGMLYDNGECTDVQLPSKLMDNFGGILCLPDGVFFLGDRDYGSRLLIRNCYLQLLDLTKKDSKEGGPARSGYAITGTPGIGKTYFGLFILFYIRCIYHKATVIWNDQNICYGFSPEGNVQKGDVNQFEEALENPENFYIADALMMKKYPAYKILLTSPKVERFNEAVKWPGFTKYFMPVWEREEIITLWTLQYKNKKNNEGEELTFELLGALLTKWGPIPRSVLLKWDDKSYQQDYDS</sequence>
<reference evidence="1" key="1">
    <citation type="submission" date="2021-06" db="EMBL/GenBank/DDBJ databases">
        <authorList>
            <person name="Kallberg Y."/>
            <person name="Tangrot J."/>
            <person name="Rosling A."/>
        </authorList>
    </citation>
    <scope>NUCLEOTIDE SEQUENCE</scope>
    <source>
        <strain evidence="1">MA461A</strain>
    </source>
</reference>
<dbReference type="Proteomes" id="UP000789920">
    <property type="component" value="Unassembled WGS sequence"/>
</dbReference>
<evidence type="ECO:0000313" key="1">
    <source>
        <dbReference type="EMBL" id="CAG8836394.1"/>
    </source>
</evidence>
<comment type="caution">
    <text evidence="1">The sequence shown here is derived from an EMBL/GenBank/DDBJ whole genome shotgun (WGS) entry which is preliminary data.</text>
</comment>
<proteinExistence type="predicted"/>